<accession>A0A4S8MA49</accession>
<keyword evidence="2" id="KW-1185">Reference proteome</keyword>
<gene>
    <name evidence="1" type="ORF">K435DRAFT_659351</name>
</gene>
<organism evidence="1 2">
    <name type="scientific">Dendrothele bispora (strain CBS 962.96)</name>
    <dbReference type="NCBI Taxonomy" id="1314807"/>
    <lineage>
        <taxon>Eukaryota</taxon>
        <taxon>Fungi</taxon>
        <taxon>Dikarya</taxon>
        <taxon>Basidiomycota</taxon>
        <taxon>Agaricomycotina</taxon>
        <taxon>Agaricomycetes</taxon>
        <taxon>Agaricomycetidae</taxon>
        <taxon>Agaricales</taxon>
        <taxon>Agaricales incertae sedis</taxon>
        <taxon>Dendrothele</taxon>
    </lineage>
</organism>
<evidence type="ECO:0000313" key="2">
    <source>
        <dbReference type="Proteomes" id="UP000297245"/>
    </source>
</evidence>
<dbReference type="Proteomes" id="UP000297245">
    <property type="component" value="Unassembled WGS sequence"/>
</dbReference>
<proteinExistence type="predicted"/>
<sequence length="92" mass="10334">MVVILQYVEWFSNFTRAPDAASGLYCVKKQLNSDGTPSAAVVPVSAIKRSIHLFPKWGGPVPVNWTCENVIDECTTFYMNPFLDLRTYCNIS</sequence>
<dbReference type="OrthoDB" id="3244185at2759"/>
<protein>
    <submittedName>
        <fullName evidence="1">Uncharacterized protein</fullName>
    </submittedName>
</protein>
<dbReference type="EMBL" id="ML179122">
    <property type="protein sequence ID" value="THU99296.1"/>
    <property type="molecule type" value="Genomic_DNA"/>
</dbReference>
<name>A0A4S8MA49_DENBC</name>
<reference evidence="1 2" key="1">
    <citation type="journal article" date="2019" name="Nat. Ecol. Evol.">
        <title>Megaphylogeny resolves global patterns of mushroom evolution.</title>
        <authorList>
            <person name="Varga T."/>
            <person name="Krizsan K."/>
            <person name="Foldi C."/>
            <person name="Dima B."/>
            <person name="Sanchez-Garcia M."/>
            <person name="Sanchez-Ramirez S."/>
            <person name="Szollosi G.J."/>
            <person name="Szarkandi J.G."/>
            <person name="Papp V."/>
            <person name="Albert L."/>
            <person name="Andreopoulos W."/>
            <person name="Angelini C."/>
            <person name="Antonin V."/>
            <person name="Barry K.W."/>
            <person name="Bougher N.L."/>
            <person name="Buchanan P."/>
            <person name="Buyck B."/>
            <person name="Bense V."/>
            <person name="Catcheside P."/>
            <person name="Chovatia M."/>
            <person name="Cooper J."/>
            <person name="Damon W."/>
            <person name="Desjardin D."/>
            <person name="Finy P."/>
            <person name="Geml J."/>
            <person name="Haridas S."/>
            <person name="Hughes K."/>
            <person name="Justo A."/>
            <person name="Karasinski D."/>
            <person name="Kautmanova I."/>
            <person name="Kiss B."/>
            <person name="Kocsube S."/>
            <person name="Kotiranta H."/>
            <person name="LaButti K.M."/>
            <person name="Lechner B.E."/>
            <person name="Liimatainen K."/>
            <person name="Lipzen A."/>
            <person name="Lukacs Z."/>
            <person name="Mihaltcheva S."/>
            <person name="Morgado L.N."/>
            <person name="Niskanen T."/>
            <person name="Noordeloos M.E."/>
            <person name="Ohm R.A."/>
            <person name="Ortiz-Santana B."/>
            <person name="Ovrebo C."/>
            <person name="Racz N."/>
            <person name="Riley R."/>
            <person name="Savchenko A."/>
            <person name="Shiryaev A."/>
            <person name="Soop K."/>
            <person name="Spirin V."/>
            <person name="Szebenyi C."/>
            <person name="Tomsovsky M."/>
            <person name="Tulloss R.E."/>
            <person name="Uehling J."/>
            <person name="Grigoriev I.V."/>
            <person name="Vagvolgyi C."/>
            <person name="Papp T."/>
            <person name="Martin F.M."/>
            <person name="Miettinen O."/>
            <person name="Hibbett D.S."/>
            <person name="Nagy L.G."/>
        </authorList>
    </citation>
    <scope>NUCLEOTIDE SEQUENCE [LARGE SCALE GENOMIC DNA]</scope>
    <source>
        <strain evidence="1 2">CBS 962.96</strain>
    </source>
</reference>
<evidence type="ECO:0000313" key="1">
    <source>
        <dbReference type="EMBL" id="THU99296.1"/>
    </source>
</evidence>
<dbReference type="AlphaFoldDB" id="A0A4S8MA49"/>